<keyword evidence="4" id="KW-1185">Reference proteome</keyword>
<feature type="region of interest" description="Disordered" evidence="1">
    <location>
        <begin position="586"/>
        <end position="621"/>
    </location>
</feature>
<reference evidence="3" key="2">
    <citation type="submission" date="2018-05" db="EMBL/GenBank/DDBJ databases">
        <title>OgluRS3 (Oryza glumaepatula Reference Sequence Version 3).</title>
        <authorList>
            <person name="Zhang J."/>
            <person name="Kudrna D."/>
            <person name="Lee S."/>
            <person name="Talag J."/>
            <person name="Welchert J."/>
            <person name="Wing R.A."/>
        </authorList>
    </citation>
    <scope>NUCLEOTIDE SEQUENCE [LARGE SCALE GENOMIC DNA]</scope>
</reference>
<evidence type="ECO:0000313" key="3">
    <source>
        <dbReference type="EnsemblPlants" id="OGLUM07G05330.1"/>
    </source>
</evidence>
<evidence type="ECO:0000313" key="4">
    <source>
        <dbReference type="Proteomes" id="UP000026961"/>
    </source>
</evidence>
<dbReference type="HOGENOM" id="CLU_400845_0_0_1"/>
<name>A0A0E0AGR1_9ORYZ</name>
<feature type="region of interest" description="Disordered" evidence="1">
    <location>
        <begin position="1"/>
        <end position="79"/>
    </location>
</feature>
<dbReference type="EnsemblPlants" id="OGLUM07G05330.1">
    <property type="protein sequence ID" value="OGLUM07G05330.1"/>
    <property type="gene ID" value="OGLUM07G05330"/>
</dbReference>
<evidence type="ECO:0000256" key="1">
    <source>
        <dbReference type="SAM" id="MobiDB-lite"/>
    </source>
</evidence>
<dbReference type="Proteomes" id="UP000026961">
    <property type="component" value="Chromosome 7"/>
</dbReference>
<evidence type="ECO:0000259" key="2">
    <source>
        <dbReference type="Pfam" id="PF04195"/>
    </source>
</evidence>
<feature type="compositionally biased region" description="Basic and acidic residues" evidence="1">
    <location>
        <begin position="38"/>
        <end position="48"/>
    </location>
</feature>
<organism evidence="3">
    <name type="scientific">Oryza glumipatula</name>
    <dbReference type="NCBI Taxonomy" id="40148"/>
    <lineage>
        <taxon>Eukaryota</taxon>
        <taxon>Viridiplantae</taxon>
        <taxon>Streptophyta</taxon>
        <taxon>Embryophyta</taxon>
        <taxon>Tracheophyta</taxon>
        <taxon>Spermatophyta</taxon>
        <taxon>Magnoliopsida</taxon>
        <taxon>Liliopsida</taxon>
        <taxon>Poales</taxon>
        <taxon>Poaceae</taxon>
        <taxon>BOP clade</taxon>
        <taxon>Oryzoideae</taxon>
        <taxon>Oryzeae</taxon>
        <taxon>Oryzinae</taxon>
        <taxon>Oryza</taxon>
    </lineage>
</organism>
<feature type="domain" description="Transposase (putative) gypsy type" evidence="2">
    <location>
        <begin position="150"/>
        <end position="195"/>
    </location>
</feature>
<dbReference type="Gramene" id="OGLUM07G05330.1">
    <property type="protein sequence ID" value="OGLUM07G05330.1"/>
    <property type="gene ID" value="OGLUM07G05330"/>
</dbReference>
<dbReference type="AlphaFoldDB" id="A0A0E0AGR1"/>
<accession>A0A0E0AGR1</accession>
<feature type="compositionally biased region" description="Low complexity" evidence="1">
    <location>
        <begin position="55"/>
        <end position="77"/>
    </location>
</feature>
<protein>
    <recommendedName>
        <fullName evidence="2">Transposase (putative) gypsy type domain-containing protein</fullName>
    </recommendedName>
</protein>
<dbReference type="Pfam" id="PF04195">
    <property type="entry name" value="Transposase_28"/>
    <property type="match status" value="1"/>
</dbReference>
<sequence length="798" mass="84385">MAHGDSCHSHRRGGASGGDPGTASNVVVPPGTASSGGDFDHAAGETGHRGRPMLADDAGASASRAAASASDGSGLAGDDADEVMEGAAVAATGDDDEADGGSGARFFGANHKYPEKSCFIDASTVTAKDINELATSGRRGDPHPEPNESIFYGAFFTAGLGLPVTPLVAGVLEYYGLELPQLTANVVVRLAIYEYAMRVDGLRASAKHFASLHFASCQPKLVAEGGETKSLTFASVNFQVRPGLVEYFPSRAANDRWATGWLHCWFYLDVGADSGLASTNKDIYFLHLPEVNVDDPDLDDQHQSLRRVAARLSMHGITEEFLMLRVILLREGWVHSLTSGDDNTAGAYEGPISSTTMLMLVSTAISDAEKLLGKPVLKEKQEQMEQIGAQERAIRVAARFNLRLLALPSLREAEEAEAAKAGATLHGQCGHRRGSRWDLLNLRWPGPWFGRVRRDFRGLWGICLDYRAPRGGSLAGPEAEETSTHTTVVAPSASGAEPELHLGAATAPEKPEAAIHPAAAPETLSGRAGLVADPSSMRDTHAGADAVMVAGAAAVERGGRDTTDLHTEWLRVRDLQEQAAATLAEAEAARDSSRGPRRFRAATGGARPQAGSCRAGPERDRAGRLSDELAATKMALASHEEEVQASQGRFEQARLILEELNVRAIYAAQALMRAFGSIGVQGPSPPPEDSSIAEKLRWVEKAGKFVAKASAGYGIWCSWATTRMLPLLLRGKGCAHIGPSARAAPSEVTALLASGSGVNSSRRDADDFTRTVWPALGHDAAVAAMDSVTQGKKDASKV</sequence>
<reference evidence="3" key="1">
    <citation type="submission" date="2015-04" db="UniProtKB">
        <authorList>
            <consortium name="EnsemblPlants"/>
        </authorList>
    </citation>
    <scope>IDENTIFICATION</scope>
</reference>
<proteinExistence type="predicted"/>
<dbReference type="InterPro" id="IPR007321">
    <property type="entry name" value="Transposase_28"/>
</dbReference>